<evidence type="ECO:0000256" key="1">
    <source>
        <dbReference type="ARBA" id="ARBA00023239"/>
    </source>
</evidence>
<evidence type="ECO:0000313" key="3">
    <source>
        <dbReference type="EMBL" id="GAA5146423.1"/>
    </source>
</evidence>
<dbReference type="CDD" id="cd01292">
    <property type="entry name" value="metallo-dependent_hydrolases"/>
    <property type="match status" value="1"/>
</dbReference>
<dbReference type="EMBL" id="BAABKG010000002">
    <property type="protein sequence ID" value="GAA5146423.1"/>
    <property type="molecule type" value="Genomic_DNA"/>
</dbReference>
<dbReference type="PANTHER" id="PTHR21240:SF28">
    <property type="entry name" value="ISO-OROTATE DECARBOXYLASE (EUROFUNG)"/>
    <property type="match status" value="1"/>
</dbReference>
<dbReference type="SUPFAM" id="SSF51556">
    <property type="entry name" value="Metallo-dependent hydrolases"/>
    <property type="match status" value="1"/>
</dbReference>
<dbReference type="Pfam" id="PF04909">
    <property type="entry name" value="Amidohydro_2"/>
    <property type="match status" value="1"/>
</dbReference>
<name>A0ABP9PLR0_9ACTN</name>
<protein>
    <submittedName>
        <fullName evidence="3">Amidohydrolase family protein</fullName>
    </submittedName>
</protein>
<evidence type="ECO:0000313" key="4">
    <source>
        <dbReference type="Proteomes" id="UP001500221"/>
    </source>
</evidence>
<sequence>MTETGPEPVEGPVDGEPVERVREVWTSLGLPGLFDVHVHFHPPAIERAVWRVFDQAGPLIGREWPIRYRQPVEERLALLRAFGVRRFPTLPYAHKPGVAGFMNDWARGFAEANPDVVWSGTFFPEPDVAGYVADLVEAGVELFKLHQQVGGFLLDDPLLAPAWEVLAASGTPVLVHSGSGPVPTEFTGPQSLARVLAVHPTLRVVVAHLGAPECVEFARLAARHDHVFLDTSMALSEFFAEHLDREVLPMLSDLRERVLWGSDFPTLPFPYAEQLDALVALDLGDDWLRDVCWHNAVGLLGAGRAVADTP</sequence>
<dbReference type="Proteomes" id="UP001500221">
    <property type="component" value="Unassembled WGS sequence"/>
</dbReference>
<accession>A0ABP9PLR0</accession>
<evidence type="ECO:0000259" key="2">
    <source>
        <dbReference type="Pfam" id="PF04909"/>
    </source>
</evidence>
<organism evidence="3 4">
    <name type="scientific">Nocardioides marinquilinus</name>
    <dbReference type="NCBI Taxonomy" id="1210400"/>
    <lineage>
        <taxon>Bacteria</taxon>
        <taxon>Bacillati</taxon>
        <taxon>Actinomycetota</taxon>
        <taxon>Actinomycetes</taxon>
        <taxon>Propionibacteriales</taxon>
        <taxon>Nocardioidaceae</taxon>
        <taxon>Nocardioides</taxon>
    </lineage>
</organism>
<comment type="caution">
    <text evidence="3">The sequence shown here is derived from an EMBL/GenBank/DDBJ whole genome shotgun (WGS) entry which is preliminary data.</text>
</comment>
<proteinExistence type="predicted"/>
<reference evidence="4" key="1">
    <citation type="journal article" date="2019" name="Int. J. Syst. Evol. Microbiol.">
        <title>The Global Catalogue of Microorganisms (GCM) 10K type strain sequencing project: providing services to taxonomists for standard genome sequencing and annotation.</title>
        <authorList>
            <consortium name="The Broad Institute Genomics Platform"/>
            <consortium name="The Broad Institute Genome Sequencing Center for Infectious Disease"/>
            <person name="Wu L."/>
            <person name="Ma J."/>
        </authorList>
    </citation>
    <scope>NUCLEOTIDE SEQUENCE [LARGE SCALE GENOMIC DNA]</scope>
    <source>
        <strain evidence="4">JCM 18459</strain>
    </source>
</reference>
<keyword evidence="4" id="KW-1185">Reference proteome</keyword>
<dbReference type="PANTHER" id="PTHR21240">
    <property type="entry name" value="2-AMINO-3-CARBOXYLMUCONATE-6-SEMIALDEHYDE DECARBOXYLASE"/>
    <property type="match status" value="1"/>
</dbReference>
<dbReference type="InterPro" id="IPR006680">
    <property type="entry name" value="Amidohydro-rel"/>
</dbReference>
<feature type="domain" description="Amidohydrolase-related" evidence="2">
    <location>
        <begin position="35"/>
        <end position="301"/>
    </location>
</feature>
<dbReference type="Gene3D" id="3.20.20.140">
    <property type="entry name" value="Metal-dependent hydrolases"/>
    <property type="match status" value="1"/>
</dbReference>
<gene>
    <name evidence="3" type="ORF">GCM10023340_17320</name>
</gene>
<dbReference type="InterPro" id="IPR032465">
    <property type="entry name" value="ACMSD"/>
</dbReference>
<keyword evidence="1" id="KW-0456">Lyase</keyword>
<dbReference type="InterPro" id="IPR032466">
    <property type="entry name" value="Metal_Hydrolase"/>
</dbReference>
<dbReference type="RefSeq" id="WP_345457037.1">
    <property type="nucleotide sequence ID" value="NZ_BAABKG010000002.1"/>
</dbReference>